<proteinExistence type="predicted"/>
<dbReference type="OrthoDB" id="10452850at2759"/>
<evidence type="ECO:0000313" key="1">
    <source>
        <dbReference type="EMBL" id="TGO45034.1"/>
    </source>
</evidence>
<protein>
    <submittedName>
        <fullName evidence="1">Uncharacterized protein</fullName>
    </submittedName>
</protein>
<gene>
    <name evidence="1" type="ORF">BCON_0431g00020</name>
</gene>
<evidence type="ECO:0000313" key="2">
    <source>
        <dbReference type="Proteomes" id="UP000297527"/>
    </source>
</evidence>
<organism evidence="1 2">
    <name type="scientific">Botryotinia convoluta</name>
    <dbReference type="NCBI Taxonomy" id="54673"/>
    <lineage>
        <taxon>Eukaryota</taxon>
        <taxon>Fungi</taxon>
        <taxon>Dikarya</taxon>
        <taxon>Ascomycota</taxon>
        <taxon>Pezizomycotina</taxon>
        <taxon>Leotiomycetes</taxon>
        <taxon>Helotiales</taxon>
        <taxon>Sclerotiniaceae</taxon>
        <taxon>Botryotinia</taxon>
    </lineage>
</organism>
<accession>A0A4Z1H7B2</accession>
<name>A0A4Z1H7B2_9HELO</name>
<reference evidence="1 2" key="1">
    <citation type="submission" date="2017-12" db="EMBL/GenBank/DDBJ databases">
        <title>Comparative genomics of Botrytis spp.</title>
        <authorList>
            <person name="Valero-Jimenez C.A."/>
            <person name="Tapia P."/>
            <person name="Veloso J."/>
            <person name="Silva-Moreno E."/>
            <person name="Staats M."/>
            <person name="Valdes J.H."/>
            <person name="Van Kan J.A.L."/>
        </authorList>
    </citation>
    <scope>NUCLEOTIDE SEQUENCE [LARGE SCALE GENOMIC DNA]</scope>
    <source>
        <strain evidence="1 2">MUCL11595</strain>
    </source>
</reference>
<dbReference type="Proteomes" id="UP000297527">
    <property type="component" value="Unassembled WGS sequence"/>
</dbReference>
<comment type="caution">
    <text evidence="1">The sequence shown here is derived from an EMBL/GenBank/DDBJ whole genome shotgun (WGS) entry which is preliminary data.</text>
</comment>
<sequence length="299" mass="34855">MLETRIVTISKRMRYLPPETREILDGEDVFITWASFKNLFDDFNCQLHAGSDPQMTAPTREYRKLQYIPTRQNIINSGFSGDMNWLYKPNAPFFAGERAVWEATDTLDRSNTIWYITEVYLVNKDHPGNTSYANYMAMVNLHKTNSQAILEKRISPLNEVNGRKLWDNKILEDNAVERAYYLGHWLDDKIADLMDPIDYGLGPIDVNLLSHFPGQNESRQNKNLNIFKMALNNLQELILRSSSVFYKDTLSFTVHGINTRWKAQSNWYGPYYHIYEDPYETIKSGLSYLAPSARLWQVL</sequence>
<keyword evidence="2" id="KW-1185">Reference proteome</keyword>
<dbReference type="AlphaFoldDB" id="A0A4Z1H7B2"/>
<dbReference type="EMBL" id="PQXN01000429">
    <property type="protein sequence ID" value="TGO45034.1"/>
    <property type="molecule type" value="Genomic_DNA"/>
</dbReference>